<dbReference type="EMBL" id="MUYB01000012">
    <property type="protein sequence ID" value="OOS05795.1"/>
    <property type="molecule type" value="Genomic_DNA"/>
</dbReference>
<dbReference type="Pfam" id="PF04972">
    <property type="entry name" value="BON"/>
    <property type="match status" value="2"/>
</dbReference>
<dbReference type="STRING" id="123822.B0188_03170"/>
<dbReference type="OrthoDB" id="9783990at2"/>
<dbReference type="PANTHER" id="PTHR34606:SF4">
    <property type="entry name" value="OUTER MEMBRANE LIPOPROTEIN DOLP"/>
    <property type="match status" value="1"/>
</dbReference>
<dbReference type="InterPro" id="IPR007055">
    <property type="entry name" value="BON_dom"/>
</dbReference>
<dbReference type="NCBIfam" id="NF008247">
    <property type="entry name" value="PRK11023.1"/>
    <property type="match status" value="1"/>
</dbReference>
<reference evidence="4 5" key="1">
    <citation type="submission" date="2017-02" db="EMBL/GenBank/DDBJ databases">
        <title>Draft genome sequence of Haemophilus felis CCUG 31170 type strain.</title>
        <authorList>
            <person name="Engstrom-Jakobsson H."/>
            <person name="Salva-Serra F."/>
            <person name="Thorell K."/>
            <person name="Gonzales-Siles L."/>
            <person name="Karlsson R."/>
            <person name="Boulund F."/>
            <person name="Engstrand L."/>
            <person name="Kristiansson E."/>
            <person name="Moore E."/>
        </authorList>
    </citation>
    <scope>NUCLEOTIDE SEQUENCE [LARGE SCALE GENOMIC DNA]</scope>
    <source>
        <strain evidence="4 5">CCUG 31170</strain>
    </source>
</reference>
<keyword evidence="1 2" id="KW-0732">Signal</keyword>
<protein>
    <submittedName>
        <fullName evidence="4">Osmotically-inducible protein OsmY</fullName>
    </submittedName>
</protein>
<keyword evidence="5" id="KW-1185">Reference proteome</keyword>
<evidence type="ECO:0000313" key="5">
    <source>
        <dbReference type="Proteomes" id="UP000190023"/>
    </source>
</evidence>
<organism evidence="4 5">
    <name type="scientific">[Haemophilus] felis</name>
    <dbReference type="NCBI Taxonomy" id="123822"/>
    <lineage>
        <taxon>Bacteria</taxon>
        <taxon>Pseudomonadati</taxon>
        <taxon>Pseudomonadota</taxon>
        <taxon>Gammaproteobacteria</taxon>
        <taxon>Pasteurellales</taxon>
        <taxon>Pasteurellaceae</taxon>
    </lineage>
</organism>
<sequence>MKLNKFKALSLILGSAVLLQGCTAAVIAGGVAVATKVATDPRTVGTQIDDETLEEKIRFSVMKDPQIKSEARVNIVSYGGKVLLIGQAPSQNTIELVTSLTEGVEGVNKVINEMRVGNKISATQIARDGLITSEIKSKLLLDSRVKMNQVKVITENNETFIMGNVTKQQADAILSIASQVSVRPKKVLNVLHYLN</sequence>
<feature type="signal peptide" evidence="2">
    <location>
        <begin position="1"/>
        <end position="28"/>
    </location>
</feature>
<accession>A0A1T0B6N7</accession>
<feature type="chain" id="PRO_5012300932" evidence="2">
    <location>
        <begin position="29"/>
        <end position="195"/>
    </location>
</feature>
<dbReference type="AlphaFoldDB" id="A0A1T0B6N7"/>
<dbReference type="Proteomes" id="UP000190023">
    <property type="component" value="Unassembled WGS sequence"/>
</dbReference>
<feature type="domain" description="BON" evidence="3">
    <location>
        <begin position="49"/>
        <end position="118"/>
    </location>
</feature>
<gene>
    <name evidence="4" type="ORF">B0188_03170</name>
</gene>
<proteinExistence type="predicted"/>
<comment type="caution">
    <text evidence="4">The sequence shown here is derived from an EMBL/GenBank/DDBJ whole genome shotgun (WGS) entry which is preliminary data.</text>
</comment>
<evidence type="ECO:0000256" key="2">
    <source>
        <dbReference type="SAM" id="SignalP"/>
    </source>
</evidence>
<dbReference type="PANTHER" id="PTHR34606">
    <property type="entry name" value="BON DOMAIN-CONTAINING PROTEIN"/>
    <property type="match status" value="1"/>
</dbReference>
<evidence type="ECO:0000313" key="4">
    <source>
        <dbReference type="EMBL" id="OOS05795.1"/>
    </source>
</evidence>
<dbReference type="SMART" id="SM00749">
    <property type="entry name" value="BON"/>
    <property type="match status" value="2"/>
</dbReference>
<dbReference type="PROSITE" id="PS51257">
    <property type="entry name" value="PROKAR_LIPOPROTEIN"/>
    <property type="match status" value="1"/>
</dbReference>
<dbReference type="InterPro" id="IPR014004">
    <property type="entry name" value="Transpt-assoc_nodulatn_dom_bac"/>
</dbReference>
<evidence type="ECO:0000259" key="3">
    <source>
        <dbReference type="PROSITE" id="PS50914"/>
    </source>
</evidence>
<dbReference type="PROSITE" id="PS50914">
    <property type="entry name" value="BON"/>
    <property type="match status" value="1"/>
</dbReference>
<dbReference type="InterPro" id="IPR051686">
    <property type="entry name" value="Lipoprotein_DolP"/>
</dbReference>
<evidence type="ECO:0000256" key="1">
    <source>
        <dbReference type="ARBA" id="ARBA00022729"/>
    </source>
</evidence>
<name>A0A1T0B6N7_9PAST</name>